<reference evidence="1 2" key="1">
    <citation type="submission" date="2020-08" db="EMBL/GenBank/DDBJ databases">
        <title>Sequencing the genomes of 1000 actinobacteria strains.</title>
        <authorList>
            <person name="Klenk H.-P."/>
        </authorList>
    </citation>
    <scope>NUCLEOTIDE SEQUENCE [LARGE SCALE GENOMIC DNA]</scope>
    <source>
        <strain evidence="1 2">DSM 19600</strain>
    </source>
</reference>
<dbReference type="InterPro" id="IPR008868">
    <property type="entry name" value="TniB"/>
</dbReference>
<evidence type="ECO:0008006" key="3">
    <source>
        <dbReference type="Google" id="ProtNLM"/>
    </source>
</evidence>
<dbReference type="InterPro" id="IPR027417">
    <property type="entry name" value="P-loop_NTPase"/>
</dbReference>
<comment type="caution">
    <text evidence="1">The sequence shown here is derived from an EMBL/GenBank/DDBJ whole genome shotgun (WGS) entry which is preliminary data.</text>
</comment>
<accession>A0AA40SQA3</accession>
<dbReference type="Proteomes" id="UP000549113">
    <property type="component" value="Unassembled WGS sequence"/>
</dbReference>
<sequence length="351" mass="39060">MSKEEQPEETYGHLDRRQTLLPLLASHTRPEPLALDLDAFRSWDTAQQQEFNDLRLARIVDSIVVPIPKLTEVLKQVRLAAWFAERPVGRTGVFLTGPATMGKTTAAFHAMVEALQRHEKRYPNWRELHHTPVVYVEVSSNSSAKAFMGRLLDYFSIPYRPRTTLEERTQMVMHHLRRGYTSLIVIDEMQNLSKLNNGNFESAQAIKNMLNGVRAVPLYVGMNLEGTALTNGELGAQFAARSTMVKLGPLGFATTSEQNVWRGVIHAFEEQLGLFAHAPTTLFPNAKLLWTLTGGSIGALSRLLTTVALELILAGDPDAETVTPQLLRRIKLDVATERKLDAGEDGAPRAA</sequence>
<dbReference type="Gene3D" id="3.40.50.300">
    <property type="entry name" value="P-loop containing nucleotide triphosphate hydrolases"/>
    <property type="match status" value="1"/>
</dbReference>
<evidence type="ECO:0000313" key="2">
    <source>
        <dbReference type="Proteomes" id="UP000549113"/>
    </source>
</evidence>
<dbReference type="Pfam" id="PF05621">
    <property type="entry name" value="TniB"/>
    <property type="match status" value="1"/>
</dbReference>
<organism evidence="1 2">
    <name type="scientific">Microbacterium invictum</name>
    <dbReference type="NCBI Taxonomy" id="515415"/>
    <lineage>
        <taxon>Bacteria</taxon>
        <taxon>Bacillati</taxon>
        <taxon>Actinomycetota</taxon>
        <taxon>Actinomycetes</taxon>
        <taxon>Micrococcales</taxon>
        <taxon>Microbacteriaceae</taxon>
        <taxon>Microbacterium</taxon>
    </lineage>
</organism>
<dbReference type="EMBL" id="JACIFH010000001">
    <property type="protein sequence ID" value="MBB4140428.1"/>
    <property type="molecule type" value="Genomic_DNA"/>
</dbReference>
<dbReference type="AlphaFoldDB" id="A0AA40SQA3"/>
<keyword evidence="2" id="KW-1185">Reference proteome</keyword>
<protein>
    <recommendedName>
        <fullName evidence="3">AAA+ ATPase domain-containing protein</fullName>
    </recommendedName>
</protein>
<dbReference type="SUPFAM" id="SSF52540">
    <property type="entry name" value="P-loop containing nucleoside triphosphate hydrolases"/>
    <property type="match status" value="1"/>
</dbReference>
<proteinExistence type="predicted"/>
<name>A0AA40SQA3_9MICO</name>
<evidence type="ECO:0000313" key="1">
    <source>
        <dbReference type="EMBL" id="MBB4140428.1"/>
    </source>
</evidence>
<gene>
    <name evidence="1" type="ORF">BKA10_002222</name>
</gene>
<dbReference type="RefSeq" id="WP_183499959.1">
    <property type="nucleotide sequence ID" value="NZ_BAABCO010000004.1"/>
</dbReference>